<evidence type="ECO:0000259" key="3">
    <source>
        <dbReference type="Pfam" id="PF14351"/>
    </source>
</evidence>
<keyword evidence="1" id="KW-0812">Transmembrane</keyword>
<feature type="transmembrane region" description="Helical" evidence="1">
    <location>
        <begin position="395"/>
        <end position="413"/>
    </location>
</feature>
<evidence type="ECO:0000259" key="2">
    <source>
        <dbReference type="Pfam" id="PF09925"/>
    </source>
</evidence>
<organism evidence="4 5">
    <name type="scientific">Moraxella pluranimalium</name>
    <dbReference type="NCBI Taxonomy" id="470453"/>
    <lineage>
        <taxon>Bacteria</taxon>
        <taxon>Pseudomonadati</taxon>
        <taxon>Pseudomonadota</taxon>
        <taxon>Gammaproteobacteria</taxon>
        <taxon>Moraxellales</taxon>
        <taxon>Moraxellaceae</taxon>
        <taxon>Moraxella</taxon>
    </lineage>
</organism>
<keyword evidence="1" id="KW-1133">Transmembrane helix</keyword>
<feature type="transmembrane region" description="Helical" evidence="1">
    <location>
        <begin position="29"/>
        <end position="52"/>
    </location>
</feature>
<dbReference type="RefSeq" id="WP_078254875.1">
    <property type="nucleotide sequence ID" value="NZ_MUYU01000029.1"/>
</dbReference>
<feature type="transmembrane region" description="Helical" evidence="1">
    <location>
        <begin position="371"/>
        <end position="388"/>
    </location>
</feature>
<reference evidence="4 5" key="1">
    <citation type="submission" date="2017-02" db="EMBL/GenBank/DDBJ databases">
        <title>Draft genome sequence of Moraxella pluranimalium CCUG 54913T type strain.</title>
        <authorList>
            <person name="Salva-Serra F."/>
            <person name="Engstrom-Jakobsson H."/>
            <person name="Thorell K."/>
            <person name="Jaen-Luchoro D."/>
            <person name="Gonzales-Siles L."/>
            <person name="Karlsson R."/>
            <person name="Yazdan S."/>
            <person name="Boulund F."/>
            <person name="Johnning A."/>
            <person name="Engstrand L."/>
            <person name="Kristiansson E."/>
            <person name="Moore E."/>
        </authorList>
    </citation>
    <scope>NUCLEOTIDE SEQUENCE [LARGE SCALE GENOMIC DNA]</scope>
    <source>
        <strain evidence="4 5">CCUG 54913</strain>
    </source>
</reference>
<feature type="transmembrane region" description="Helical" evidence="1">
    <location>
        <begin position="258"/>
        <end position="277"/>
    </location>
</feature>
<dbReference type="InterPro" id="IPR018677">
    <property type="entry name" value="DUF2157"/>
</dbReference>
<name>A0A1T0CIB4_9GAMM</name>
<feature type="domain" description="DUF4401" evidence="3">
    <location>
        <begin position="290"/>
        <end position="588"/>
    </location>
</feature>
<feature type="transmembrane region" description="Helical" evidence="1">
    <location>
        <begin position="176"/>
        <end position="194"/>
    </location>
</feature>
<dbReference type="InterPro" id="IPR025513">
    <property type="entry name" value="DUF4401"/>
</dbReference>
<dbReference type="AlphaFoldDB" id="A0A1T0CIB4"/>
<dbReference type="OrthoDB" id="327621at2"/>
<sequence length="600" mass="65529">MARIKTTPAKTPSTTIAHALISPQMTAHFGLFGLALVAVSLLYLVGANWLLLSDMVKIAIPMAVLMLSAVASLRTAGVWMSALHTVCALMAGLLLAVIGQVYQTGADSLWLFVLWSLLIVPWLYRVNDGAMVLLMVVSQIALWLTVDQMAWNEYWYPAWAMVLLLGGWRVFGRCRLSWLVALGLSMIAVYTASVDWSRLSAAQLFCTLMVVVSPWLFALWARVRLSASEQTASIAIGVVGGALAVFGAVVMGLEIHSLLVITILAHVWFGALAFGIYQHFGQNLAKVQTALLAVGGWLSSLFALIWLVVDVLMGVSSVWVNAVYALVVLMLGFGGLIKWQYSAYARHLGYALVIVGMGLVAYTLLDQLKQNSLWALMAVQACVLVLLWRCRVHWLYLLVHTMALYLSMVVQSFGSFDRLADYEHLSPSGVGLYALGLLPVFLLSKQAWLVRAHLSWRWAACLVLSVVAGFGAYFGVAGHQLDNQVMAALPLLILFGVLLARLPMSVMLWLLPLGVVAGFGYGHLLAVLMVLGVAVMRRDYLVYALALMVGIGLLWLFYYQLSLPFLVKFATIFVSGVVVLTMGVLLDRQVSAESIKGVSV</sequence>
<dbReference type="EMBL" id="MUYU01000029">
    <property type="protein sequence ID" value="OOS22087.1"/>
    <property type="molecule type" value="Genomic_DNA"/>
</dbReference>
<feature type="transmembrane region" description="Helical" evidence="1">
    <location>
        <begin position="83"/>
        <end position="102"/>
    </location>
</feature>
<evidence type="ECO:0000256" key="1">
    <source>
        <dbReference type="SAM" id="Phobius"/>
    </source>
</evidence>
<feature type="transmembrane region" description="Helical" evidence="1">
    <location>
        <begin position="509"/>
        <end position="534"/>
    </location>
</feature>
<feature type="transmembrane region" description="Helical" evidence="1">
    <location>
        <begin position="232"/>
        <end position="252"/>
    </location>
</feature>
<feature type="transmembrane region" description="Helical" evidence="1">
    <location>
        <begin position="154"/>
        <end position="171"/>
    </location>
</feature>
<gene>
    <name evidence="4" type="ORF">B0680_09615</name>
</gene>
<feature type="transmembrane region" description="Helical" evidence="1">
    <location>
        <begin position="565"/>
        <end position="586"/>
    </location>
</feature>
<dbReference type="STRING" id="470453.B0680_09615"/>
<feature type="transmembrane region" description="Helical" evidence="1">
    <location>
        <begin position="348"/>
        <end position="365"/>
    </location>
</feature>
<keyword evidence="5" id="KW-1185">Reference proteome</keyword>
<dbReference type="Pfam" id="PF09925">
    <property type="entry name" value="DUF2157"/>
    <property type="match status" value="1"/>
</dbReference>
<feature type="transmembrane region" description="Helical" evidence="1">
    <location>
        <begin position="484"/>
        <end position="502"/>
    </location>
</feature>
<keyword evidence="1" id="KW-0472">Membrane</keyword>
<dbReference type="Proteomes" id="UP000189800">
    <property type="component" value="Unassembled WGS sequence"/>
</dbReference>
<evidence type="ECO:0008006" key="6">
    <source>
        <dbReference type="Google" id="ProtNLM"/>
    </source>
</evidence>
<feature type="transmembrane region" description="Helical" evidence="1">
    <location>
        <begin position="315"/>
        <end position="336"/>
    </location>
</feature>
<feature type="transmembrane region" description="Helical" evidence="1">
    <location>
        <begin position="289"/>
        <end position="309"/>
    </location>
</feature>
<feature type="transmembrane region" description="Helical" evidence="1">
    <location>
        <begin position="456"/>
        <end position="478"/>
    </location>
</feature>
<accession>A0A1T0CIB4</accession>
<dbReference type="Pfam" id="PF14351">
    <property type="entry name" value="DUF4401"/>
    <property type="match status" value="1"/>
</dbReference>
<evidence type="ECO:0000313" key="4">
    <source>
        <dbReference type="EMBL" id="OOS22087.1"/>
    </source>
</evidence>
<protein>
    <recommendedName>
        <fullName evidence="6">DUF4401 domain-containing protein</fullName>
    </recommendedName>
</protein>
<evidence type="ECO:0000313" key="5">
    <source>
        <dbReference type="Proteomes" id="UP000189800"/>
    </source>
</evidence>
<feature type="transmembrane region" description="Helical" evidence="1">
    <location>
        <begin position="108"/>
        <end position="124"/>
    </location>
</feature>
<proteinExistence type="predicted"/>
<comment type="caution">
    <text evidence="4">The sequence shown here is derived from an EMBL/GenBank/DDBJ whole genome shotgun (WGS) entry which is preliminary data.</text>
</comment>
<feature type="transmembrane region" description="Helical" evidence="1">
    <location>
        <begin position="200"/>
        <end position="220"/>
    </location>
</feature>
<feature type="domain" description="DUF2157" evidence="2">
    <location>
        <begin position="27"/>
        <end position="128"/>
    </location>
</feature>
<feature type="transmembrane region" description="Helical" evidence="1">
    <location>
        <begin position="540"/>
        <end position="558"/>
    </location>
</feature>